<proteinExistence type="predicted"/>
<accession>A0A0D7AWC6</accession>
<dbReference type="SUPFAM" id="SSF51735">
    <property type="entry name" value="NAD(P)-binding Rossmann-fold domains"/>
    <property type="match status" value="1"/>
</dbReference>
<gene>
    <name evidence="2" type="ORF">CYLTODRAFT_405462</name>
</gene>
<reference evidence="2 3" key="1">
    <citation type="journal article" date="2015" name="Fungal Genet. Biol.">
        <title>Evolution of novel wood decay mechanisms in Agaricales revealed by the genome sequences of Fistulina hepatica and Cylindrobasidium torrendii.</title>
        <authorList>
            <person name="Floudas D."/>
            <person name="Held B.W."/>
            <person name="Riley R."/>
            <person name="Nagy L.G."/>
            <person name="Koehler G."/>
            <person name="Ransdell A.S."/>
            <person name="Younus H."/>
            <person name="Chow J."/>
            <person name="Chiniquy J."/>
            <person name="Lipzen A."/>
            <person name="Tritt A."/>
            <person name="Sun H."/>
            <person name="Haridas S."/>
            <person name="LaButti K."/>
            <person name="Ohm R.A."/>
            <person name="Kues U."/>
            <person name="Blanchette R.A."/>
            <person name="Grigoriev I.V."/>
            <person name="Minto R.E."/>
            <person name="Hibbett D.S."/>
        </authorList>
    </citation>
    <scope>NUCLEOTIDE SEQUENCE [LARGE SCALE GENOMIC DNA]</scope>
    <source>
        <strain evidence="2 3">FP15055 ss-10</strain>
    </source>
</reference>
<dbReference type="PANTHER" id="PTHR43157">
    <property type="entry name" value="PHOSPHATIDYLINOSITOL-GLYCAN BIOSYNTHESIS CLASS F PROTEIN-RELATED"/>
    <property type="match status" value="1"/>
</dbReference>
<dbReference type="STRING" id="1314674.A0A0D7AWC6"/>
<dbReference type="InterPro" id="IPR036291">
    <property type="entry name" value="NAD(P)-bd_dom_sf"/>
</dbReference>
<dbReference type="OrthoDB" id="542013at2759"/>
<organism evidence="2 3">
    <name type="scientific">Cylindrobasidium torrendii FP15055 ss-10</name>
    <dbReference type="NCBI Taxonomy" id="1314674"/>
    <lineage>
        <taxon>Eukaryota</taxon>
        <taxon>Fungi</taxon>
        <taxon>Dikarya</taxon>
        <taxon>Basidiomycota</taxon>
        <taxon>Agaricomycotina</taxon>
        <taxon>Agaricomycetes</taxon>
        <taxon>Agaricomycetidae</taxon>
        <taxon>Agaricales</taxon>
        <taxon>Marasmiineae</taxon>
        <taxon>Physalacriaceae</taxon>
        <taxon>Cylindrobasidium</taxon>
    </lineage>
</organism>
<dbReference type="PRINTS" id="PR00081">
    <property type="entry name" value="GDHRDH"/>
</dbReference>
<evidence type="ECO:0000313" key="3">
    <source>
        <dbReference type="Proteomes" id="UP000054007"/>
    </source>
</evidence>
<dbReference type="EMBL" id="KN880911">
    <property type="protein sequence ID" value="KIY61591.1"/>
    <property type="molecule type" value="Genomic_DNA"/>
</dbReference>
<keyword evidence="1" id="KW-0560">Oxidoreductase</keyword>
<dbReference type="PANTHER" id="PTHR43157:SF31">
    <property type="entry name" value="PHOSPHATIDYLINOSITOL-GLYCAN BIOSYNTHESIS CLASS F PROTEIN"/>
    <property type="match status" value="1"/>
</dbReference>
<evidence type="ECO:0000256" key="1">
    <source>
        <dbReference type="ARBA" id="ARBA00023002"/>
    </source>
</evidence>
<evidence type="ECO:0000313" key="2">
    <source>
        <dbReference type="EMBL" id="KIY61591.1"/>
    </source>
</evidence>
<dbReference type="Gene3D" id="3.40.50.720">
    <property type="entry name" value="NAD(P)-binding Rossmann-like Domain"/>
    <property type="match status" value="1"/>
</dbReference>
<dbReference type="InterPro" id="IPR002347">
    <property type="entry name" value="SDR_fam"/>
</dbReference>
<sequence>MVVYTDAELWAEQLSTKPLPVVSGDLTGKNIIVTGANIGLGLEACKYFAKMNPAKLILACRSMEKAQAAIKEIGYAAAEAWELDLSSFKSVSAFADCAEKELGRLDVLVANAAVATFELTVTADGYEQMCVLIHYDGWYTTHHDFRLQVNVLGNLLLAIRLAPLLVKTSKTYGTLSRLVTVSSGVAHTTKLDAAVLEGKTNVFKAMSDPDYLKTASNIARYSESKIMEIFYARSLQASIGDTPLVVTCIDPGFCLSGLRRHAEGPIKDVFAHMEKEGAYTSEEGSRQLVYGAVGQNPEAMKGQLLAMSAVHDVSDYVLEGAEIQRRVWNDAIEALEAVDAMFKPALQSLKA</sequence>
<protein>
    <submittedName>
        <fullName evidence="2">NAD(P)-binding protein</fullName>
    </submittedName>
</protein>
<dbReference type="AlphaFoldDB" id="A0A0D7AWC6"/>
<keyword evidence="3" id="KW-1185">Reference proteome</keyword>
<dbReference type="Proteomes" id="UP000054007">
    <property type="component" value="Unassembled WGS sequence"/>
</dbReference>
<dbReference type="GO" id="GO:0016491">
    <property type="term" value="F:oxidoreductase activity"/>
    <property type="evidence" value="ECO:0007669"/>
    <property type="project" value="UniProtKB-KW"/>
</dbReference>
<name>A0A0D7AWC6_9AGAR</name>
<dbReference type="Pfam" id="PF00106">
    <property type="entry name" value="adh_short"/>
    <property type="match status" value="1"/>
</dbReference>